<gene>
    <name evidence="4" type="ORF">MPSI1_001947</name>
</gene>
<sequence length="1317" mass="143976">MLWLSHLHSASTTVASVRLDHWYTDETCLCVAKHTSLCFYSLSDLRSGVHHSSRRQPLSLIEQVPLRSRILALDVVHTKGEQDRLIVLTDHPIPRLIVLRHSLDSDEIDPSQPNPYNAIHTEVSLLLRDASRPPAEFGLGIYLEPASEYGSGRWIASHTHTGQMRLIPLVDAPIPADVSQAFNANTFLPQREKDTPAVLALLSLSSKPSQIAGYGSQGMPVLSFHTPNPDTQQLDPVAWGGPRTPPPASQTTSEVQSPRRHGREKRPAAVGQAMDAADFDRREKQWLQDPVVNAHVPLPSDDARTAHLLSAVPANAGGGVLVFCANSIVYVPPPSLESMHELRKAARSSKEKRRMSSGKEATVEARNLARNTSKRRKIPEESTSKHGKSLEIDQELDDSRNLATKESAFKLVHLRLNKPMTIGSATVIERENESSPELVAQLVLGATDGVLYQLDLLSKPKEESPHDFSTTPPLNSSKVAKMRLHRLGTSSAATGYQSLTNLGERFLHINSAISDSTLVHVSKTLVERYRWPSLGPVVDFVADQDEPSSDIGTSANRRVVTCSGTGPSSSLRVFWNGAGITEYAQIDAPKCLSAQAIPQGSLNNPSELLVLCYATHTRVLNLQDQLKDVTSSYLALDAPLHTRAILVRALEHESCVWVIATAQMVTAVFPHTTIAWRPKAGEEIVAADANRHGEVLIGLNNNSVAHLRLGNQEWSQLGSMKFDGEIASLALPEDPSIGLGLVGLWDPFLVHVVSLAKMESTSIGSSSHIDVPALPVSLLVHQFGHDNSRYLFLALSNGDVKIYQHRSKRTSQITTEIRPVHTLNLGTQPVGLTSIFTHSDILPNGVIAHGKRSYVIYTEGEWLRYKALRLPNIRSICSVSLAQSASQAESAPVFATISGETLRFFGLKDLQGNDVNTIPLGDHQPTSIALLRSVESYAVTLWPNSQGKSHQAIHGELRIVSQRDFTTSATYPLLSNERPNCVSNVLLDGRALLAVGTGFFQEEQEEVTAGRILGLEISRKTSSESEYQAREIQVQLVFSLDVPGNVYGVACVANKLAAAINSQVVTYAMDPSTESLQVISRWGGAFIASCLTPAQDNRTLVIGDAMRSLTVLEVNDSGVIKEVARDVDPYWTTAASTFNEAQQQFVGADIAMNLFVAGRVLNSSANNDQHGHAMRRMATFHYGDMINQLRPMDENHGACQLRARFCTAAGALGILCDVGSELSTLLSLIQRSMAKEMRVPGDIPWEEWRTARTDHRTAPPTDVLDSELLNAYIQCTGAQHERILALASHYARKLKLDLGPIRSSTVIDALNRVALDQ</sequence>
<feature type="domain" description="RSE1/DDB1/CPSF1 C-terminal" evidence="2">
    <location>
        <begin position="955"/>
        <end position="1273"/>
    </location>
</feature>
<dbReference type="Proteomes" id="UP001214628">
    <property type="component" value="Chromosome 2"/>
</dbReference>
<feature type="compositionally biased region" description="Basic and acidic residues" evidence="1">
    <location>
        <begin position="378"/>
        <end position="391"/>
    </location>
</feature>
<proteinExistence type="predicted"/>
<feature type="region of interest" description="Disordered" evidence="1">
    <location>
        <begin position="227"/>
        <end position="275"/>
    </location>
</feature>
<evidence type="ECO:0000259" key="2">
    <source>
        <dbReference type="Pfam" id="PF03178"/>
    </source>
</evidence>
<feature type="domain" description="RSE1/DDB1/CPSF1 second beta-propeller" evidence="3">
    <location>
        <begin position="583"/>
        <end position="881"/>
    </location>
</feature>
<feature type="region of interest" description="Disordered" evidence="1">
    <location>
        <begin position="344"/>
        <end position="392"/>
    </location>
</feature>
<dbReference type="Gene3D" id="2.130.10.10">
    <property type="entry name" value="YVTN repeat-like/Quinoprotein amine dehydrogenase"/>
    <property type="match status" value="2"/>
</dbReference>
<reference evidence="4" key="1">
    <citation type="submission" date="2023-02" db="EMBL/GenBank/DDBJ databases">
        <title>Mating type loci evolution in Malassezia.</title>
        <authorList>
            <person name="Coelho M.A."/>
        </authorList>
    </citation>
    <scope>NUCLEOTIDE SEQUENCE</scope>
    <source>
        <strain evidence="4">CBS 14136</strain>
    </source>
</reference>
<protein>
    <recommendedName>
        <fullName evidence="6">DNA damage-binding protein 1</fullName>
    </recommendedName>
</protein>
<dbReference type="EMBL" id="CP118376">
    <property type="protein sequence ID" value="WFD43286.1"/>
    <property type="molecule type" value="Genomic_DNA"/>
</dbReference>
<dbReference type="InterPro" id="IPR015943">
    <property type="entry name" value="WD40/YVTN_repeat-like_dom_sf"/>
</dbReference>
<evidence type="ECO:0008006" key="6">
    <source>
        <dbReference type="Google" id="ProtNLM"/>
    </source>
</evidence>
<evidence type="ECO:0000259" key="3">
    <source>
        <dbReference type="Pfam" id="PF23726"/>
    </source>
</evidence>
<evidence type="ECO:0000313" key="4">
    <source>
        <dbReference type="EMBL" id="WFD43286.1"/>
    </source>
</evidence>
<accession>A0AAF0FBL1</accession>
<dbReference type="GO" id="GO:0003676">
    <property type="term" value="F:nucleic acid binding"/>
    <property type="evidence" value="ECO:0007669"/>
    <property type="project" value="InterPro"/>
</dbReference>
<evidence type="ECO:0000256" key="1">
    <source>
        <dbReference type="SAM" id="MobiDB-lite"/>
    </source>
</evidence>
<evidence type="ECO:0000313" key="5">
    <source>
        <dbReference type="Proteomes" id="UP001214628"/>
    </source>
</evidence>
<dbReference type="Pfam" id="PF03178">
    <property type="entry name" value="CPSF_A"/>
    <property type="match status" value="1"/>
</dbReference>
<name>A0AAF0FBL1_9BASI</name>
<dbReference type="InterPro" id="IPR050358">
    <property type="entry name" value="RSE1/DDB1/CFT1"/>
</dbReference>
<dbReference type="Pfam" id="PF23726">
    <property type="entry name" value="Beta-prop_RSE1_2nd"/>
    <property type="match status" value="1"/>
</dbReference>
<dbReference type="InterPro" id="IPR004871">
    <property type="entry name" value="RSE1/DDB1/CPSF1_C"/>
</dbReference>
<feature type="compositionally biased region" description="Basic residues" evidence="1">
    <location>
        <begin position="345"/>
        <end position="356"/>
    </location>
</feature>
<dbReference type="PANTHER" id="PTHR10644">
    <property type="entry name" value="DNA REPAIR/RNA PROCESSING CPSF FAMILY"/>
    <property type="match status" value="1"/>
</dbReference>
<dbReference type="InterPro" id="IPR058543">
    <property type="entry name" value="Beta-prop_RSE1/DDB1/CPSF1_2nd"/>
</dbReference>
<dbReference type="GO" id="GO:0005634">
    <property type="term" value="C:nucleus"/>
    <property type="evidence" value="ECO:0007669"/>
    <property type="project" value="InterPro"/>
</dbReference>
<organism evidence="4 5">
    <name type="scientific">Malassezia psittaci</name>
    <dbReference type="NCBI Taxonomy" id="1821823"/>
    <lineage>
        <taxon>Eukaryota</taxon>
        <taxon>Fungi</taxon>
        <taxon>Dikarya</taxon>
        <taxon>Basidiomycota</taxon>
        <taxon>Ustilaginomycotina</taxon>
        <taxon>Malasseziomycetes</taxon>
        <taxon>Malasseziales</taxon>
        <taxon>Malasseziaceae</taxon>
        <taxon>Malassezia</taxon>
    </lineage>
</organism>
<keyword evidence="5" id="KW-1185">Reference proteome</keyword>
<dbReference type="Gene3D" id="1.10.150.910">
    <property type="match status" value="1"/>
</dbReference>